<proteinExistence type="predicted"/>
<reference evidence="4" key="1">
    <citation type="journal article" date="2014" name="Science">
        <title>Nonhuman genetics. Genomic basis for the convergent evolution of electric organs.</title>
        <authorList>
            <person name="Gallant J.R."/>
            <person name="Traeger L.L."/>
            <person name="Volkening J.D."/>
            <person name="Moffett H."/>
            <person name="Chen P.H."/>
            <person name="Novina C.D."/>
            <person name="Phillips G.N.Jr."/>
            <person name="Anand R."/>
            <person name="Wells G.B."/>
            <person name="Pinch M."/>
            <person name="Guth R."/>
            <person name="Unguez G.A."/>
            <person name="Albert J.S."/>
            <person name="Zakon H.H."/>
            <person name="Samanta M.P."/>
            <person name="Sussman M.R."/>
        </authorList>
    </citation>
    <scope>NUCLEOTIDE SEQUENCE [LARGE SCALE GENOMIC DNA]</scope>
</reference>
<evidence type="ECO:0000313" key="3">
    <source>
        <dbReference type="Ensembl" id="ENSEEEP00000048043.2"/>
    </source>
</evidence>
<reference evidence="3" key="4">
    <citation type="submission" date="2025-08" db="UniProtKB">
        <authorList>
            <consortium name="Ensembl"/>
        </authorList>
    </citation>
    <scope>IDENTIFICATION</scope>
</reference>
<protein>
    <recommendedName>
        <fullName evidence="5">Sperm-associated antigen 5</fullName>
    </recommendedName>
</protein>
<feature type="region of interest" description="Disordered" evidence="2">
    <location>
        <begin position="481"/>
        <end position="501"/>
    </location>
</feature>
<sequence length="1149" mass="123988">MSATRGTLPRADRTPLRNVQNQMSTSPWQTPTKSASLKKNVSQNKNLCRLSGSVDDFAAITSTATDIRSSEDGTGSLNENQGNVTFKSFMCTGGDVELSADSVMSDESVVVGALTLEDCPHTFSVTTVMCEDTLYDMEKHVDHPYCSHASDEPSLESVTLDTEKKVRGVCSANHTDAAPDSAGSCQTEAVSASELEDITVKSFSCPGGEIEIADASLAQEESFNVIIGTLKEEFRSVEDESEILDEHAELTGFPGCCADHPYCRRELEPPAYAHSHAVCTLPVSCEATVVRDDDLTGCMRDLTFIETSTAERPLVVVQGDVKLKSLCCSGGDVELENACGESQVSVLMKEFALVGDLQSSGSDTSEESTAVLSPGGKHADHVYFRSGHGDFHPPASEVTSTGSRLSSSSWECSEMDAPGLADGSQNLKSVVGSGVAVVQSSTELPGELFSSKESVWSLCSSLLHNSRNVAESANVLQGLADVDQPPSANGEQDIASEEPPVLRGPVVSDYPQMSSDNKEAFLDVDGSAESCLSQTTVSPAPDMPAGNFLEGSSNVEGQNADTETSATRDSALGLSGDPDAHADMEVLRSESACDWECELVSLHTQLSSATVPDSLTPRNPALSRSIVEGHGGPASQSRLWPELLDSPIPPPQLNSTALRPSPAAGRRDKALLDLSAMGKGPLQQQLRQMAELLILASGKIAAPATPAPRSHGVEVAATPVEKHSACVWTTPVLQADGSTNTSARVEIVKDIDMSDACTSTDPLLWSVTPSSLESLSRSDLEQKLLTTLVMVEVLSQQLASSHAPCPRVCPAPSDLRDRLVQTDHTQLGQTEPYRELYVSALERIQALEDDHETLGSLHQALHLLRGTMTSVKTEAAQTLCSLKQIESVVSDDQEILSKQVSEMKALYGRCVGSLRKMEKKTQVCLQKRDDMRRTMEEALHERHVVLRVLEQLRAHHAVQVSELQEVLGSQQGLTATLTHTHPQLVELNRTCVESLGAACILLRQKLEDHTAFSEELCRAQQLLQRTHAVLLRLQQRALAAVEQSRQHQAARDAAVQDRCQLESELEQTQCNLRDAHLHVADLNTQVTIMTSEMAVLREQLEEAEDERAQLQRKTTELSATVSSTLASYAFLEQALADETSKYDLHPLTP</sequence>
<dbReference type="GO" id="GO:0051301">
    <property type="term" value="P:cell division"/>
    <property type="evidence" value="ECO:0007669"/>
    <property type="project" value="InterPro"/>
</dbReference>
<reference evidence="3" key="5">
    <citation type="submission" date="2025-09" db="UniProtKB">
        <authorList>
            <consortium name="Ensembl"/>
        </authorList>
    </citation>
    <scope>IDENTIFICATION</scope>
</reference>
<dbReference type="Ensembl" id="ENSEEET00000048572.2">
    <property type="protein sequence ID" value="ENSEEEP00000048043.2"/>
    <property type="gene ID" value="ENSEEEG00000022637.2"/>
</dbReference>
<dbReference type="OMA" id="THADMEV"/>
<dbReference type="InterPro" id="IPR028728">
    <property type="entry name" value="Astrin"/>
</dbReference>
<keyword evidence="4" id="KW-1185">Reference proteome</keyword>
<dbReference type="Proteomes" id="UP000314983">
    <property type="component" value="Chromosome 11"/>
</dbReference>
<organism evidence="3 4">
    <name type="scientific">Electrophorus electricus</name>
    <name type="common">Electric eel</name>
    <name type="synonym">Gymnotus electricus</name>
    <dbReference type="NCBI Taxonomy" id="8005"/>
    <lineage>
        <taxon>Eukaryota</taxon>
        <taxon>Metazoa</taxon>
        <taxon>Chordata</taxon>
        <taxon>Craniata</taxon>
        <taxon>Vertebrata</taxon>
        <taxon>Euteleostomi</taxon>
        <taxon>Actinopterygii</taxon>
        <taxon>Neopterygii</taxon>
        <taxon>Teleostei</taxon>
        <taxon>Ostariophysi</taxon>
        <taxon>Gymnotiformes</taxon>
        <taxon>Gymnotoidei</taxon>
        <taxon>Gymnotidae</taxon>
        <taxon>Electrophorus</taxon>
    </lineage>
</organism>
<evidence type="ECO:0008006" key="5">
    <source>
        <dbReference type="Google" id="ProtNLM"/>
    </source>
</evidence>
<dbReference type="AlphaFoldDB" id="A0A4W4HH87"/>
<evidence type="ECO:0000256" key="1">
    <source>
        <dbReference type="SAM" id="Coils"/>
    </source>
</evidence>
<reference evidence="3" key="3">
    <citation type="submission" date="2020-05" db="EMBL/GenBank/DDBJ databases">
        <title>Electrophorus electricus (electric eel) genome, fEleEle1, primary haplotype.</title>
        <authorList>
            <person name="Myers G."/>
            <person name="Meyer A."/>
            <person name="Fedrigo O."/>
            <person name="Formenti G."/>
            <person name="Rhie A."/>
            <person name="Tracey A."/>
            <person name="Sims Y."/>
            <person name="Jarvis E.D."/>
        </authorList>
    </citation>
    <scope>NUCLEOTIDE SEQUENCE [LARGE SCALE GENOMIC DNA]</scope>
</reference>
<dbReference type="GeneTree" id="ENSGT00940000167108"/>
<feature type="region of interest" description="Disordered" evidence="2">
    <location>
        <begin position="1"/>
        <end position="36"/>
    </location>
</feature>
<feature type="compositionally biased region" description="Polar residues" evidence="2">
    <location>
        <begin position="550"/>
        <end position="568"/>
    </location>
</feature>
<feature type="region of interest" description="Disordered" evidence="2">
    <location>
        <begin position="532"/>
        <end position="580"/>
    </location>
</feature>
<reference evidence="4" key="2">
    <citation type="journal article" date="2017" name="Sci. Adv.">
        <title>A tail of two voltages: Proteomic comparison of the three electric organs of the electric eel.</title>
        <authorList>
            <person name="Traeger L.L."/>
            <person name="Sabat G."/>
            <person name="Barrett-Wilt G.A."/>
            <person name="Wells G.B."/>
            <person name="Sussman M.R."/>
        </authorList>
    </citation>
    <scope>NUCLEOTIDE SEQUENCE [LARGE SCALE GENOMIC DNA]</scope>
</reference>
<dbReference type="GO" id="GO:0051988">
    <property type="term" value="P:regulation of attachment of spindle microtubules to kinetochore"/>
    <property type="evidence" value="ECO:0007669"/>
    <property type="project" value="InterPro"/>
</dbReference>
<feature type="coiled-coil region" evidence="1">
    <location>
        <begin position="1086"/>
        <end position="1120"/>
    </location>
</feature>
<evidence type="ECO:0000256" key="2">
    <source>
        <dbReference type="SAM" id="MobiDB-lite"/>
    </source>
</evidence>
<dbReference type="STRING" id="8005.ENSEEEP00000048043"/>
<dbReference type="PANTHER" id="PTHR15347:SF1">
    <property type="entry name" value="SPERM-ASSOCIATED ANTIGEN 5"/>
    <property type="match status" value="1"/>
</dbReference>
<evidence type="ECO:0000313" key="4">
    <source>
        <dbReference type="Proteomes" id="UP000314983"/>
    </source>
</evidence>
<feature type="compositionally biased region" description="Polar residues" evidence="2">
    <location>
        <begin position="17"/>
        <end position="36"/>
    </location>
</feature>
<accession>A0A4W4HH87</accession>
<keyword evidence="1" id="KW-0175">Coiled coil</keyword>
<dbReference type="PANTHER" id="PTHR15347">
    <property type="entry name" value="SPERM-ASSOCIATED ANTIGEN 5"/>
    <property type="match status" value="1"/>
</dbReference>
<name>A0A4W4HH87_ELEEL</name>